<keyword evidence="1" id="KW-0863">Zinc-finger</keyword>
<dbReference type="InterPro" id="IPR001878">
    <property type="entry name" value="Znf_CCHC"/>
</dbReference>
<name>A0ABQ5D156_9ASTR</name>
<evidence type="ECO:0000256" key="2">
    <source>
        <dbReference type="SAM" id="MobiDB-lite"/>
    </source>
</evidence>
<feature type="region of interest" description="Disordered" evidence="2">
    <location>
        <begin position="1186"/>
        <end position="1267"/>
    </location>
</feature>
<evidence type="ECO:0000259" key="3">
    <source>
        <dbReference type="PROSITE" id="PS50158"/>
    </source>
</evidence>
<feature type="compositionally biased region" description="Basic residues" evidence="2">
    <location>
        <begin position="1331"/>
        <end position="1340"/>
    </location>
</feature>
<dbReference type="EMBL" id="BQNB010014776">
    <property type="protein sequence ID" value="GJT32238.1"/>
    <property type="molecule type" value="Genomic_DNA"/>
</dbReference>
<reference evidence="4" key="2">
    <citation type="submission" date="2022-01" db="EMBL/GenBank/DDBJ databases">
        <authorList>
            <person name="Yamashiro T."/>
            <person name="Shiraishi A."/>
            <person name="Satake H."/>
            <person name="Nakayama K."/>
        </authorList>
    </citation>
    <scope>NUCLEOTIDE SEQUENCE</scope>
</reference>
<dbReference type="InterPro" id="IPR013103">
    <property type="entry name" value="RVT_2"/>
</dbReference>
<sequence length="1549" mass="174360">MSGPQDEILPPPPPPPSSSQTPTQPTPHTVLPPRTAEEIVAREKPGVDTLSFDDLYNNLRVFESDIKGSSASSSSSPQNVAFVSRTKHNYELVWLYCVPNLSGQNIKYEQTSSYSLLANQSSCPQLDHEDLEQIDEYDLEEMDLKWQVAMISMRMKKFYKKTGRKLQFDAKEAVGFDKTKVECYNCHKTGHFARECRIKGTQDNRRRDAWNSGNKDGGRTVQKETLQHPSELVSEPVVNDSNVECQPKVWSDAPIIEEYESDSDDECVVIPKKQQETPSFANKQVKTPRENVKSQYTQSKKSKVDKKDLGHGFAVRACFSSKNKGIVDSVCARNMTVNKATLLRFQTLWWSVSFGVSKGSRGNTVMPELHNKMRVGERKGNRTLIEANKEPCLQIILPNTFWAEAVSTAMYIRDLIDAWILTKKMNQLNTVYVYWCRNGLSYTSTNTTTLNTDDKREVIKEGAARTSSTNIFSTVSTPAKASSTNPLNTVSIPVSTASPYEGLSLADSTHSEEGDSKIPPLEDIYQNSTDGIFTTSSFDDEGAVADFTNLETVVNVSPIPTLRIHSTHPKALILGDPNSAVQTRSKVNTSSGAHAFVSYVQKQKRTNHKDFHHCLFACFLSQHEPKKISEALEDESWVDAMQEELLQFEIQKVWVLVDLPYGKKAIGTKWVYRNKKDERGVVVRNKARLVAQGHRQEEGIDYDEVFAPVARLEAIRIFLAFASFMGFIVYQMDVKSAFLYGKIDEEVYVSQPPGFQDPKYPKKVYKVVKALYGLHQAPRAWYATLSTFLLKNGYRRGTIDKTLFLKKDKHDIILVQVYVDDIIFGSTKKSWCDEFEALMKSRFQMSSMGELTFFLRLQVKHKEDGIFISQDKYVAEILKNLTLQMSMIGSLMYLTASRPDIMFAVCACSRFQVTPKSSHQSTVKRIFRYLKGKPKLGNPQQEVVKFLARDSFLAMQKATSVATFTTEAEYVALAAAVASFCGLNQLYHSKTKHIAIRHHFIKDAYEKKLIKVLKIHTDDNVADLLTKAFDVSRNMLTIGDAFPKYRQCKVSTAGQSLYRFRDVKEKYRQGYKVTMAVLDSCPKHNMVAYLEKSEGNAEFHEIIDFLKQSSIHHALTVSPIVSTTFVEQFWTSAKSTTINNVRHITAKVAGKSVSISEASIQKGRISQGNVKPLVFYLWLVQPTQDEGASSERPSEAQPTPSPAPTSEVPYEPQTDSSPAQTSEVPIEHQPDPSPRPSPTTTIPDSIPETSGENLGGHSSSDKSLSGNEGDMTIQGVYDLCLSLCKQVSDQAKEIQALKAQITKLKKQAKPVIKHHKAYLKSVSLKQRFPRKSFSKKHRVHKESVSKQGRKFAKGESSVQRDPLFDEMPEDTIDHMETENAQSEGRTREMVDEDKEIDERILSTEDVLSTDKEGVSTDFEKVSTDRPIVSTDGSKVSTDRQIEGTEEQIVGTEENIESTEEHIEGTEEQVESTDGHKKIQPKQFSREKEKGVELKDVEETDRPKPTSTRSLLTLKPLPKIDPKDKGKKKIEEEDESESESDGIPQAEKEV</sequence>
<dbReference type="Pfam" id="PF00098">
    <property type="entry name" value="zf-CCHC"/>
    <property type="match status" value="1"/>
</dbReference>
<proteinExistence type="predicted"/>
<comment type="caution">
    <text evidence="4">The sequence shown here is derived from an EMBL/GenBank/DDBJ whole genome shotgun (WGS) entry which is preliminary data.</text>
</comment>
<feature type="region of interest" description="Disordered" evidence="2">
    <location>
        <begin position="203"/>
        <end position="226"/>
    </location>
</feature>
<organism evidence="4 5">
    <name type="scientific">Tanacetum coccineum</name>
    <dbReference type="NCBI Taxonomy" id="301880"/>
    <lineage>
        <taxon>Eukaryota</taxon>
        <taxon>Viridiplantae</taxon>
        <taxon>Streptophyta</taxon>
        <taxon>Embryophyta</taxon>
        <taxon>Tracheophyta</taxon>
        <taxon>Spermatophyta</taxon>
        <taxon>Magnoliopsida</taxon>
        <taxon>eudicotyledons</taxon>
        <taxon>Gunneridae</taxon>
        <taxon>Pentapetalae</taxon>
        <taxon>asterids</taxon>
        <taxon>campanulids</taxon>
        <taxon>Asterales</taxon>
        <taxon>Asteraceae</taxon>
        <taxon>Asteroideae</taxon>
        <taxon>Anthemideae</taxon>
        <taxon>Anthemidinae</taxon>
        <taxon>Tanacetum</taxon>
    </lineage>
</organism>
<feature type="compositionally biased region" description="Basic and acidic residues" evidence="2">
    <location>
        <begin position="1396"/>
        <end position="1423"/>
    </location>
</feature>
<keyword evidence="5" id="KW-1185">Reference proteome</keyword>
<dbReference type="CDD" id="cd09272">
    <property type="entry name" value="RNase_HI_RT_Ty1"/>
    <property type="match status" value="1"/>
</dbReference>
<dbReference type="InterPro" id="IPR043502">
    <property type="entry name" value="DNA/RNA_pol_sf"/>
</dbReference>
<feature type="compositionally biased region" description="Basic and acidic residues" evidence="2">
    <location>
        <begin position="1483"/>
        <end position="1503"/>
    </location>
</feature>
<reference evidence="4" key="1">
    <citation type="journal article" date="2022" name="Int. J. Mol. Sci.">
        <title>Draft Genome of Tanacetum Coccineum: Genomic Comparison of Closely Related Tanacetum-Family Plants.</title>
        <authorList>
            <person name="Yamashiro T."/>
            <person name="Shiraishi A."/>
            <person name="Nakayama K."/>
            <person name="Satake H."/>
        </authorList>
    </citation>
    <scope>NUCLEOTIDE SEQUENCE</scope>
</reference>
<feature type="compositionally biased region" description="Low complexity" evidence="2">
    <location>
        <begin position="1238"/>
        <end position="1250"/>
    </location>
</feature>
<dbReference type="InterPro" id="IPR036875">
    <property type="entry name" value="Znf_CCHC_sf"/>
</dbReference>
<accession>A0ABQ5D156</accession>
<feature type="compositionally biased region" description="Polar residues" evidence="2">
    <location>
        <begin position="1256"/>
        <end position="1266"/>
    </location>
</feature>
<evidence type="ECO:0000313" key="5">
    <source>
        <dbReference type="Proteomes" id="UP001151760"/>
    </source>
</evidence>
<keyword evidence="1" id="KW-0862">Zinc</keyword>
<dbReference type="PANTHER" id="PTHR11439">
    <property type="entry name" value="GAG-POL-RELATED RETROTRANSPOSON"/>
    <property type="match status" value="1"/>
</dbReference>
<protein>
    <submittedName>
        <fullName evidence="4">Ribonuclease H-like domain-containing protein</fullName>
    </submittedName>
</protein>
<feature type="compositionally biased region" description="Low complexity" evidence="2">
    <location>
        <begin position="18"/>
        <end position="27"/>
    </location>
</feature>
<dbReference type="Gene3D" id="4.10.60.10">
    <property type="entry name" value="Zinc finger, CCHC-type"/>
    <property type="match status" value="1"/>
</dbReference>
<dbReference type="SUPFAM" id="SSF57756">
    <property type="entry name" value="Retrovirus zinc finger-like domains"/>
    <property type="match status" value="1"/>
</dbReference>
<dbReference type="Proteomes" id="UP001151760">
    <property type="component" value="Unassembled WGS sequence"/>
</dbReference>
<dbReference type="PROSITE" id="PS50158">
    <property type="entry name" value="ZF_CCHC"/>
    <property type="match status" value="1"/>
</dbReference>
<gene>
    <name evidence="4" type="ORF">Tco_0922657</name>
</gene>
<evidence type="ECO:0000256" key="1">
    <source>
        <dbReference type="PROSITE-ProRule" id="PRU00047"/>
    </source>
</evidence>
<feature type="region of interest" description="Disordered" evidence="2">
    <location>
        <begin position="1"/>
        <end position="35"/>
    </location>
</feature>
<dbReference type="PANTHER" id="PTHR11439:SF495">
    <property type="entry name" value="REVERSE TRANSCRIPTASE, RNA-DEPENDENT DNA POLYMERASE-RELATED"/>
    <property type="match status" value="1"/>
</dbReference>
<keyword evidence="1" id="KW-0479">Metal-binding</keyword>
<feature type="domain" description="CCHC-type" evidence="3">
    <location>
        <begin position="183"/>
        <end position="197"/>
    </location>
</feature>
<dbReference type="SUPFAM" id="SSF56672">
    <property type="entry name" value="DNA/RNA polymerases"/>
    <property type="match status" value="1"/>
</dbReference>
<feature type="region of interest" description="Disordered" evidence="2">
    <location>
        <begin position="1331"/>
        <end position="1549"/>
    </location>
</feature>
<dbReference type="Pfam" id="PF07727">
    <property type="entry name" value="RVT_2"/>
    <property type="match status" value="1"/>
</dbReference>
<evidence type="ECO:0000313" key="4">
    <source>
        <dbReference type="EMBL" id="GJT32238.1"/>
    </source>
</evidence>
<feature type="compositionally biased region" description="Basic and acidic residues" evidence="2">
    <location>
        <begin position="216"/>
        <end position="226"/>
    </location>
</feature>
<dbReference type="SMART" id="SM00343">
    <property type="entry name" value="ZnF_C2HC"/>
    <property type="match status" value="1"/>
</dbReference>
<feature type="compositionally biased region" description="Polar residues" evidence="2">
    <location>
        <begin position="1213"/>
        <end position="1223"/>
    </location>
</feature>